<accession>A0ACC0GAM5</accession>
<keyword evidence="2" id="KW-1185">Reference proteome</keyword>
<dbReference type="EMBL" id="CM045767">
    <property type="protein sequence ID" value="KAI7997096.1"/>
    <property type="molecule type" value="Genomic_DNA"/>
</dbReference>
<gene>
    <name evidence="1" type="ORF">LOK49_LG10G02634</name>
</gene>
<keyword evidence="1" id="KW-0418">Kinase</keyword>
<organism evidence="1 2">
    <name type="scientific">Camellia lanceoleosa</name>
    <dbReference type="NCBI Taxonomy" id="1840588"/>
    <lineage>
        <taxon>Eukaryota</taxon>
        <taxon>Viridiplantae</taxon>
        <taxon>Streptophyta</taxon>
        <taxon>Embryophyta</taxon>
        <taxon>Tracheophyta</taxon>
        <taxon>Spermatophyta</taxon>
        <taxon>Magnoliopsida</taxon>
        <taxon>eudicotyledons</taxon>
        <taxon>Gunneridae</taxon>
        <taxon>Pentapetalae</taxon>
        <taxon>asterids</taxon>
        <taxon>Ericales</taxon>
        <taxon>Theaceae</taxon>
        <taxon>Camellia</taxon>
    </lineage>
</organism>
<keyword evidence="1" id="KW-0808">Transferase</keyword>
<protein>
    <submittedName>
        <fullName evidence="1">Serine/threonine-protein kinase Nek3</fullName>
    </submittedName>
</protein>
<sequence length="1056" mass="118339">MAVVVLVEEKNKRRDLKDFKLIKARSEGFKEHLIQIWGFRIRYVEDEDHGLKNGCEFETGGKESKVNSSRDDQFEMNINQVSNYNYGEAEALTDDIEVALNANTTQKYVGSRSSIQETQISKGNEGIKADMRRIRTSQPSGTSIPHMEKAITGEFRGHITGATRGQYTWVNRGRSYAELFKVESSYLARNSVSIYLNHAVVCTRTDFFISWEQIERELCKYLKCSVTLRPFQLNRALLITKSKEQAAEFGGFGMRFFNKGIAVKLESWSDNRHNCPDVIASYGGWVAVCDLPFHLWNEETFETIRLKCGGLLEVDCRTSNFTNLFEARMKVRGFDSGFLPATVEVMTGEASLRVRLKPLSRPIRRREMSRPWILRQDTLDSSAGGRGDEKFEGSVRTCVIVEEDRQLGRQSALIGDVSEVAHDSGIGVVDAQGRLSGVRRDKELGPDHHLGWVSAQDGAGLVIHNGPINSFDLILQQIGPNVLENPKAQVFGESDVGVDPTFDLGPTHNRLSANGVSGRAPMLVSGLGQAHNVAISKIGSDPHLKLNPNEIQLGLADLVDRSTGDLSQPRCDNLDYVMVDRAELDVPQAVDVLANVVEEGLYNPYEVLQALDEYGSSEHSEDSLVQEERDDGIEERGELSDPNLNWLFHEKEFLDSNSKNHIEGKECDDGSDSCGKVGDSYEQGNMNSALSDHIQAVILTPISGEDFLSLAPNNSLDTTDRLFPLAANEEDHRTEFSEGTSQDHGLGVTDVSVTNVNETEHWLKRMSKYVSFPLEEGDVPHFVHLLDTLGLSLVKNNGLKSRSKKRAFVSKGGKSQRSSGHRKGWRKLRNLASGINYEGRDKEIYNEQMTDLLEPSQRNLQIREDVNSGVYVENLTEECVSTMKDVTQLLMKNLINILAKFPNRKQRHIPERFGLTFYCRISWWKCKTINGLMPFLCAKGRSYKESKWCSFFRGVLFLRCSNIFLAKDQDIRLGDFGLAKMLTSDDLASSVVGTPSYMCPELLADIPYGSKSDIWSLGCCMYEMISRKPAFKASVTFKNSISSVSSVQPLNRYIAF</sequence>
<evidence type="ECO:0000313" key="2">
    <source>
        <dbReference type="Proteomes" id="UP001060215"/>
    </source>
</evidence>
<name>A0ACC0GAM5_9ERIC</name>
<comment type="caution">
    <text evidence="1">The sequence shown here is derived from an EMBL/GenBank/DDBJ whole genome shotgun (WGS) entry which is preliminary data.</text>
</comment>
<reference evidence="1 2" key="1">
    <citation type="journal article" date="2022" name="Plant J.">
        <title>Chromosome-level genome of Camellia lanceoleosa provides a valuable resource for understanding genome evolution and self-incompatibility.</title>
        <authorList>
            <person name="Gong W."/>
            <person name="Xiao S."/>
            <person name="Wang L."/>
            <person name="Liao Z."/>
            <person name="Chang Y."/>
            <person name="Mo W."/>
            <person name="Hu G."/>
            <person name="Li W."/>
            <person name="Zhao G."/>
            <person name="Zhu H."/>
            <person name="Hu X."/>
            <person name="Ji K."/>
            <person name="Xiang X."/>
            <person name="Song Q."/>
            <person name="Yuan D."/>
            <person name="Jin S."/>
            <person name="Zhang L."/>
        </authorList>
    </citation>
    <scope>NUCLEOTIDE SEQUENCE [LARGE SCALE GENOMIC DNA]</scope>
    <source>
        <strain evidence="1">SQ_2022a</strain>
    </source>
</reference>
<dbReference type="Proteomes" id="UP001060215">
    <property type="component" value="Chromosome 10"/>
</dbReference>
<evidence type="ECO:0000313" key="1">
    <source>
        <dbReference type="EMBL" id="KAI7997096.1"/>
    </source>
</evidence>
<proteinExistence type="predicted"/>